<dbReference type="OrthoDB" id="7562825at2"/>
<dbReference type="Gene3D" id="3.30.70.1520">
    <property type="entry name" value="Heterotetrameric sarcosine oxidase"/>
    <property type="match status" value="1"/>
</dbReference>
<proteinExistence type="predicted"/>
<dbReference type="Pfam" id="PF04268">
    <property type="entry name" value="SoxG"/>
    <property type="match status" value="1"/>
</dbReference>
<evidence type="ECO:0008006" key="3">
    <source>
        <dbReference type="Google" id="ProtNLM"/>
    </source>
</evidence>
<dbReference type="KEGG" id="ssan:NX02_15640"/>
<name>W0AET1_9SPHN</name>
<accession>W0AET1</accession>
<organism evidence="1 2">
    <name type="scientific">Sphingomonas sanxanigenens DSM 19645 = NX02</name>
    <dbReference type="NCBI Taxonomy" id="1123269"/>
    <lineage>
        <taxon>Bacteria</taxon>
        <taxon>Pseudomonadati</taxon>
        <taxon>Pseudomonadota</taxon>
        <taxon>Alphaproteobacteria</taxon>
        <taxon>Sphingomonadales</taxon>
        <taxon>Sphingomonadaceae</taxon>
        <taxon>Sphingomonas</taxon>
    </lineage>
</organism>
<dbReference type="Proteomes" id="UP000018851">
    <property type="component" value="Chromosome"/>
</dbReference>
<dbReference type="PATRIC" id="fig|1123269.5.peg.3054"/>
<dbReference type="InterPro" id="IPR007375">
    <property type="entry name" value="SoxG"/>
</dbReference>
<dbReference type="Gene3D" id="3.30.1360.120">
    <property type="entry name" value="Probable tRNA modification gtpase trme, domain 1"/>
    <property type="match status" value="1"/>
</dbReference>
<dbReference type="HOGENOM" id="CLU_114076_3_0_5"/>
<protein>
    <recommendedName>
        <fullName evidence="3">Sarcosine oxidase subunit gamma</fullName>
    </recommendedName>
</protein>
<dbReference type="SUPFAM" id="SSF103025">
    <property type="entry name" value="Folate-binding domain"/>
    <property type="match status" value="1"/>
</dbReference>
<dbReference type="RefSeq" id="WP_025293011.1">
    <property type="nucleotide sequence ID" value="NZ_CP006644.1"/>
</dbReference>
<reference evidence="1 2" key="1">
    <citation type="submission" date="2013-07" db="EMBL/GenBank/DDBJ databases">
        <title>Completed genome of Sphingomonas sanxanigenens NX02.</title>
        <authorList>
            <person name="Ma T."/>
            <person name="Huang H."/>
            <person name="Wu M."/>
            <person name="Li X."/>
            <person name="Li G."/>
        </authorList>
    </citation>
    <scope>NUCLEOTIDE SEQUENCE [LARGE SCALE GENOMIC DNA]</scope>
    <source>
        <strain evidence="1 2">NX02</strain>
    </source>
</reference>
<evidence type="ECO:0000313" key="2">
    <source>
        <dbReference type="Proteomes" id="UP000018851"/>
    </source>
</evidence>
<dbReference type="AlphaFoldDB" id="W0AET1"/>
<dbReference type="STRING" id="1123269.NX02_15640"/>
<keyword evidence="2" id="KW-1185">Reference proteome</keyword>
<sequence>MADWLDISERDAVSLASVMARKGVDAVRIGGALGVDAPTRPAFVSGAAIGLIGSGRGTWLAIGETDAPDWAEDVAETLAGLASVSDQSSGYVVVRLAGVDARRLLQRGMPIDLHPDAFGAGSAVTTVIAHIGVIVWQVDDRPTYDLAVFRSFRNSLIRWIETTAAAL</sequence>
<evidence type="ECO:0000313" key="1">
    <source>
        <dbReference type="EMBL" id="AHE54808.1"/>
    </source>
</evidence>
<gene>
    <name evidence="1" type="ORF">NX02_15640</name>
</gene>
<dbReference type="InterPro" id="IPR027266">
    <property type="entry name" value="TrmE/GcvT-like"/>
</dbReference>
<dbReference type="eggNOG" id="COG4583">
    <property type="taxonomic scope" value="Bacteria"/>
</dbReference>
<dbReference type="EMBL" id="CP006644">
    <property type="protein sequence ID" value="AHE54808.1"/>
    <property type="molecule type" value="Genomic_DNA"/>
</dbReference>